<feature type="transmembrane region" description="Helical" evidence="1">
    <location>
        <begin position="327"/>
        <end position="349"/>
    </location>
</feature>
<reference evidence="3 4" key="1">
    <citation type="submission" date="2019-12" db="EMBL/GenBank/DDBJ databases">
        <title>Novel species isolated from a subtropical stream in China.</title>
        <authorList>
            <person name="Lu H."/>
        </authorList>
    </citation>
    <scope>NUCLEOTIDE SEQUENCE [LARGE SCALE GENOMIC DNA]</scope>
    <source>
        <strain evidence="3 4">FT135W</strain>
    </source>
</reference>
<keyword evidence="4" id="KW-1185">Reference proteome</keyword>
<feature type="transmembrane region" description="Helical" evidence="1">
    <location>
        <begin position="12"/>
        <end position="32"/>
    </location>
</feature>
<dbReference type="InterPro" id="IPR050879">
    <property type="entry name" value="Acyltransferase_3"/>
</dbReference>
<feature type="transmembrane region" description="Helical" evidence="1">
    <location>
        <begin position="260"/>
        <end position="278"/>
    </location>
</feature>
<evidence type="ECO:0000259" key="2">
    <source>
        <dbReference type="Pfam" id="PF01757"/>
    </source>
</evidence>
<feature type="transmembrane region" description="Helical" evidence="1">
    <location>
        <begin position="62"/>
        <end position="83"/>
    </location>
</feature>
<feature type="domain" description="Acyltransferase 3" evidence="2">
    <location>
        <begin position="15"/>
        <end position="346"/>
    </location>
</feature>
<dbReference type="EMBL" id="WWCN01000006">
    <property type="protein sequence ID" value="MYM23163.1"/>
    <property type="molecule type" value="Genomic_DNA"/>
</dbReference>
<dbReference type="Pfam" id="PF01757">
    <property type="entry name" value="Acyl_transf_3"/>
    <property type="match status" value="1"/>
</dbReference>
<dbReference type="Proteomes" id="UP000479335">
    <property type="component" value="Unassembled WGS sequence"/>
</dbReference>
<evidence type="ECO:0000313" key="4">
    <source>
        <dbReference type="Proteomes" id="UP000479335"/>
    </source>
</evidence>
<dbReference type="PANTHER" id="PTHR23028">
    <property type="entry name" value="ACETYLTRANSFERASE"/>
    <property type="match status" value="1"/>
</dbReference>
<gene>
    <name evidence="3" type="ORF">GTP46_10950</name>
</gene>
<keyword evidence="1" id="KW-0812">Transmembrane</keyword>
<dbReference type="GO" id="GO:0016020">
    <property type="term" value="C:membrane"/>
    <property type="evidence" value="ECO:0007669"/>
    <property type="project" value="TreeGrafter"/>
</dbReference>
<keyword evidence="3" id="KW-0012">Acyltransferase</keyword>
<protein>
    <submittedName>
        <fullName evidence="3">Acyltransferase family protein</fullName>
    </submittedName>
</protein>
<sequence>MSPPASHDKNSKFLGLEVLRFLSAIAVLFWHYQHFSFVADKPVDFVTEQQPLYHAFALFYRYGFYGVQIFWSISGFIFFWKYSEAIGEGRIGARRFFVLRFSRLYPLHFATLLLVGALQLVYFAQRGYYFVYQHNDAWHFLLNLFMASHWGLQDGYSFNAPIWSISVEVLVYLLFFLVLRLLGRSVWVSAAVLLACTLAKWKWGNQVVPVVDAVGYFFAGGMAALAYVRWSSARVLNYALLGVALVAPVGLYLSNRPHDQVAPMFLLAYLPVLLFLLARDLHVSPRWQQWVEAAGNMTYSSYLIHFPIQLALALVCNWRGVAIPYHSVRFLALFLTASMVAAYFLYRWFELPAQQRVRRRLL</sequence>
<feature type="transmembrane region" description="Helical" evidence="1">
    <location>
        <begin position="104"/>
        <end position="124"/>
    </location>
</feature>
<keyword evidence="1" id="KW-1133">Transmembrane helix</keyword>
<dbReference type="RefSeq" id="WP_161006663.1">
    <property type="nucleotide sequence ID" value="NZ_WWCN01000006.1"/>
</dbReference>
<evidence type="ECO:0000313" key="3">
    <source>
        <dbReference type="EMBL" id="MYM23163.1"/>
    </source>
</evidence>
<name>A0A6L8K6P4_9BURK</name>
<accession>A0A6L8K6P4</accession>
<keyword evidence="3" id="KW-0808">Transferase</keyword>
<dbReference type="GO" id="GO:0000271">
    <property type="term" value="P:polysaccharide biosynthetic process"/>
    <property type="evidence" value="ECO:0007669"/>
    <property type="project" value="TreeGrafter"/>
</dbReference>
<feature type="transmembrane region" description="Helical" evidence="1">
    <location>
        <begin position="160"/>
        <end position="179"/>
    </location>
</feature>
<comment type="caution">
    <text evidence="3">The sequence shown here is derived from an EMBL/GenBank/DDBJ whole genome shotgun (WGS) entry which is preliminary data.</text>
</comment>
<dbReference type="AlphaFoldDB" id="A0A6L8K6P4"/>
<evidence type="ECO:0000256" key="1">
    <source>
        <dbReference type="SAM" id="Phobius"/>
    </source>
</evidence>
<keyword evidence="1" id="KW-0472">Membrane</keyword>
<dbReference type="PANTHER" id="PTHR23028:SF53">
    <property type="entry name" value="ACYL_TRANSF_3 DOMAIN-CONTAINING PROTEIN"/>
    <property type="match status" value="1"/>
</dbReference>
<feature type="transmembrane region" description="Helical" evidence="1">
    <location>
        <begin position="209"/>
        <end position="228"/>
    </location>
</feature>
<proteinExistence type="predicted"/>
<feature type="transmembrane region" description="Helical" evidence="1">
    <location>
        <begin position="235"/>
        <end position="254"/>
    </location>
</feature>
<dbReference type="InterPro" id="IPR002656">
    <property type="entry name" value="Acyl_transf_3_dom"/>
</dbReference>
<dbReference type="GO" id="GO:0016747">
    <property type="term" value="F:acyltransferase activity, transferring groups other than amino-acyl groups"/>
    <property type="evidence" value="ECO:0007669"/>
    <property type="project" value="InterPro"/>
</dbReference>
<feature type="transmembrane region" description="Helical" evidence="1">
    <location>
        <begin position="299"/>
        <end position="321"/>
    </location>
</feature>
<organism evidence="3 4">
    <name type="scientific">Duganella flavida</name>
    <dbReference type="NCBI Taxonomy" id="2692175"/>
    <lineage>
        <taxon>Bacteria</taxon>
        <taxon>Pseudomonadati</taxon>
        <taxon>Pseudomonadota</taxon>
        <taxon>Betaproteobacteria</taxon>
        <taxon>Burkholderiales</taxon>
        <taxon>Oxalobacteraceae</taxon>
        <taxon>Telluria group</taxon>
        <taxon>Duganella</taxon>
    </lineage>
</organism>